<evidence type="ECO:0000313" key="3">
    <source>
        <dbReference type="Proteomes" id="UP000616724"/>
    </source>
</evidence>
<evidence type="ECO:0000313" key="2">
    <source>
        <dbReference type="EMBL" id="GIH81438.1"/>
    </source>
</evidence>
<name>A0A8J3WA27_9ACTN</name>
<sequence>MLTRLPLTAIAGLQTLRADITDVAGHCEDAARDAAREVQDTARHSGRKAPGSSERRA</sequence>
<gene>
    <name evidence="2" type="ORF">Plo01_78670</name>
</gene>
<keyword evidence="3" id="KW-1185">Reference proteome</keyword>
<dbReference type="EMBL" id="BOOH01000077">
    <property type="protein sequence ID" value="GIH81438.1"/>
    <property type="molecule type" value="Genomic_DNA"/>
</dbReference>
<evidence type="ECO:0000256" key="1">
    <source>
        <dbReference type="SAM" id="MobiDB-lite"/>
    </source>
</evidence>
<organism evidence="2 3">
    <name type="scientific">Planobispora longispora</name>
    <dbReference type="NCBI Taxonomy" id="28887"/>
    <lineage>
        <taxon>Bacteria</taxon>
        <taxon>Bacillati</taxon>
        <taxon>Actinomycetota</taxon>
        <taxon>Actinomycetes</taxon>
        <taxon>Streptosporangiales</taxon>
        <taxon>Streptosporangiaceae</taxon>
        <taxon>Planobispora</taxon>
    </lineage>
</organism>
<dbReference type="AlphaFoldDB" id="A0A8J3WA27"/>
<feature type="compositionally biased region" description="Basic and acidic residues" evidence="1">
    <location>
        <begin position="31"/>
        <end position="43"/>
    </location>
</feature>
<feature type="region of interest" description="Disordered" evidence="1">
    <location>
        <begin position="31"/>
        <end position="57"/>
    </location>
</feature>
<accession>A0A8J3WA27</accession>
<comment type="caution">
    <text evidence="2">The sequence shown here is derived from an EMBL/GenBank/DDBJ whole genome shotgun (WGS) entry which is preliminary data.</text>
</comment>
<protein>
    <submittedName>
        <fullName evidence="2">Uncharacterized protein</fullName>
    </submittedName>
</protein>
<proteinExistence type="predicted"/>
<reference evidence="2 3" key="1">
    <citation type="submission" date="2021-01" db="EMBL/GenBank/DDBJ databases">
        <title>Whole genome shotgun sequence of Planobispora longispora NBRC 13918.</title>
        <authorList>
            <person name="Komaki H."/>
            <person name="Tamura T."/>
        </authorList>
    </citation>
    <scope>NUCLEOTIDE SEQUENCE [LARGE SCALE GENOMIC DNA]</scope>
    <source>
        <strain evidence="2 3">NBRC 13918</strain>
    </source>
</reference>
<dbReference type="Proteomes" id="UP000616724">
    <property type="component" value="Unassembled WGS sequence"/>
</dbReference>